<feature type="compositionally biased region" description="Low complexity" evidence="1">
    <location>
        <begin position="222"/>
        <end position="234"/>
    </location>
</feature>
<feature type="transmembrane region" description="Helical" evidence="2">
    <location>
        <begin position="1060"/>
        <end position="1080"/>
    </location>
</feature>
<evidence type="ECO:0000313" key="4">
    <source>
        <dbReference type="Proteomes" id="UP000231516"/>
    </source>
</evidence>
<gene>
    <name evidence="3" type="ORF">BFP76_14340</name>
</gene>
<dbReference type="PRINTS" id="PR00702">
    <property type="entry name" value="ACRIFLAVINRP"/>
</dbReference>
<feature type="transmembrane region" description="Helical" evidence="2">
    <location>
        <begin position="524"/>
        <end position="551"/>
    </location>
</feature>
<keyword evidence="2" id="KW-1133">Transmembrane helix</keyword>
<dbReference type="Gene3D" id="3.30.70.1430">
    <property type="entry name" value="Multidrug efflux transporter AcrB pore domain"/>
    <property type="match status" value="2"/>
</dbReference>
<dbReference type="SUPFAM" id="SSF82714">
    <property type="entry name" value="Multidrug efflux transporter AcrB TolC docking domain, DN and DC subdomains"/>
    <property type="match status" value="2"/>
</dbReference>
<keyword evidence="2" id="KW-0812">Transmembrane</keyword>
<dbReference type="Proteomes" id="UP000231516">
    <property type="component" value="Unassembled WGS sequence"/>
</dbReference>
<feature type="region of interest" description="Disordered" evidence="1">
    <location>
        <begin position="217"/>
        <end position="236"/>
    </location>
</feature>
<feature type="transmembrane region" description="Helical" evidence="2">
    <location>
        <begin position="905"/>
        <end position="925"/>
    </location>
</feature>
<feature type="transmembrane region" description="Helical" evidence="2">
    <location>
        <begin position="1100"/>
        <end position="1124"/>
    </location>
</feature>
<protein>
    <submittedName>
        <fullName evidence="3">Acriflavine resistance protein B</fullName>
    </submittedName>
</protein>
<dbReference type="PANTHER" id="PTHR32063:SF33">
    <property type="entry name" value="RND SUPERFAMILY EFFLUX PUMP PERMEASE COMPONENT"/>
    <property type="match status" value="1"/>
</dbReference>
<dbReference type="GO" id="GO:0042910">
    <property type="term" value="F:xenobiotic transmembrane transporter activity"/>
    <property type="evidence" value="ECO:0007669"/>
    <property type="project" value="TreeGrafter"/>
</dbReference>
<feature type="transmembrane region" description="Helical" evidence="2">
    <location>
        <begin position="880"/>
        <end position="898"/>
    </location>
</feature>
<reference evidence="3 4" key="1">
    <citation type="submission" date="2016-08" db="EMBL/GenBank/DDBJ databases">
        <title>Draft genome of Amylibacter sp. strain 4G11.</title>
        <authorList>
            <person name="Wong S.-K."/>
            <person name="Hamasaki K."/>
            <person name="Yoshizawa S."/>
        </authorList>
    </citation>
    <scope>NUCLEOTIDE SEQUENCE [LARGE SCALE GENOMIC DNA]</scope>
    <source>
        <strain evidence="3 4">4G11</strain>
    </source>
</reference>
<evidence type="ECO:0000313" key="3">
    <source>
        <dbReference type="EMBL" id="PIB26131.1"/>
    </source>
</evidence>
<feature type="transmembrane region" description="Helical" evidence="2">
    <location>
        <begin position="362"/>
        <end position="382"/>
    </location>
</feature>
<accession>A0A2G5K9B5</accession>
<feature type="transmembrane region" description="Helical" evidence="2">
    <location>
        <begin position="438"/>
        <end position="460"/>
    </location>
</feature>
<evidence type="ECO:0000256" key="2">
    <source>
        <dbReference type="SAM" id="Phobius"/>
    </source>
</evidence>
<feature type="transmembrane region" description="Helical" evidence="2">
    <location>
        <begin position="334"/>
        <end position="355"/>
    </location>
</feature>
<dbReference type="SUPFAM" id="SSF82866">
    <property type="entry name" value="Multidrug efflux transporter AcrB transmembrane domain"/>
    <property type="match status" value="2"/>
</dbReference>
<dbReference type="Gene3D" id="1.20.1640.10">
    <property type="entry name" value="Multidrug efflux transporter AcrB transmembrane domain"/>
    <property type="match status" value="2"/>
</dbReference>
<dbReference type="Pfam" id="PF00873">
    <property type="entry name" value="ACR_tran"/>
    <property type="match status" value="1"/>
</dbReference>
<dbReference type="GO" id="GO:0005886">
    <property type="term" value="C:plasma membrane"/>
    <property type="evidence" value="ECO:0007669"/>
    <property type="project" value="TreeGrafter"/>
</dbReference>
<organism evidence="3 4">
    <name type="scientific">Paramylibacter kogurei</name>
    <dbReference type="NCBI Taxonomy" id="1889778"/>
    <lineage>
        <taxon>Bacteria</taxon>
        <taxon>Pseudomonadati</taxon>
        <taxon>Pseudomonadota</taxon>
        <taxon>Alphaproteobacteria</taxon>
        <taxon>Rhodobacterales</taxon>
        <taxon>Paracoccaceae</taxon>
        <taxon>Paramylibacter</taxon>
    </lineage>
</organism>
<dbReference type="Gene3D" id="3.30.70.1320">
    <property type="entry name" value="Multidrug efflux transporter AcrB pore domain like"/>
    <property type="match status" value="1"/>
</dbReference>
<dbReference type="InterPro" id="IPR027463">
    <property type="entry name" value="AcrB_DN_DC_subdom"/>
</dbReference>
<dbReference type="AlphaFoldDB" id="A0A2G5K9B5"/>
<keyword evidence="4" id="KW-1185">Reference proteome</keyword>
<sequence>MAMREIGKGAFGILSYFTRHRTASNLLLVVMLVLGLIAATQTRTQFFPDVVVDSVSVRVNWDGAGPEDIDGGIVALLEPALLAVEGVENTSSRSTEGQARITLEFEANWDMARAADDVKVAVDSVTNLPDGSDDPVIRRGAWRDRVTDVIIHGPVSPDQLSRFADEFSARLYREGITRTTIRGVSAPEISVEAPEIDLIKHNVTLREISEAIAQEAETDPAGDVSGGTTRVRTGTAKRSVEEIEQIVIRANADGSKLRVGDVANVTISGVDAKRTYFVGNNQAVSVRVDRASQGDAIEMQQSVQRVADDMQLTMPQGVQIELIRTRAQAISDRLNILIENGVYGLLLVVGLLFLFLSARTAFWVAAGIPVAMFAAIALMYAFGLTLNMISLFGLIITLGIVVDDAIVVGEHADFRARRLKENPVEASENAAMRMAPPVFSATITTIIAFFGLTVVGGRFGELIADIPFTVIVVLMASLVECFVILPNHLSHSVGYMGNLKWYDYPSHHFNRGFSWFRDNIFRKFITYVLMLRYPVIALVIVLLATQAALFVSGKVGFRFFNAPEQSSISGNIAMLSGATRDDTVEMVRELQRAANAAGEKFAAEHGENPITFILAEVGGSTGRGLSGVENKDADLLGSIAIELTDADARPYSSFDISAAIQEEIKEHPLLEVMSFRRFRFGPGGDSLDVQFIGADGITLKAAAEELKTQVSQFAEVSGVEDDMAYDKEEMVLELTPQGQALGFTIDDIGTELRNRLNGIKAADFPVGARTTEIYVQIPESEISADFLDKTRLRTNEGNYVPLSDIVSATTQIGFSTILRENGLRLMSVTGDISQEDAARAKEIMAELENVILPQIASNHGVDWRLSGLAEQEEEFLSDAFFGYVLCLLGIYLTLTWIFSSWTRPIVVMAVIPFGMIGAIFGHYVHDIPLSIFSIVGLIGMSGIIINDSIVLVTTVDEYSKNRGLFPAIVDAAGDRLRPVLLTTLTTVLGLFPLLNEGSVQAEFLKPTVITLVYGLGFGMVLVLLMVPSLLVVQTDIGGLFSSYRRMMSNPRIQTAARWPLWVASAICITAILAVFLPLVVSQSVSPIVASAFSTLSQSAPLAASILAATIAVIVTTLVAFGFFAGSTLWRKRPSG</sequence>
<dbReference type="Gene3D" id="3.30.2090.10">
    <property type="entry name" value="Multidrug efflux transporter AcrB TolC docking domain, DN and DC subdomains"/>
    <property type="match status" value="2"/>
</dbReference>
<keyword evidence="2" id="KW-0472">Membrane</keyword>
<dbReference type="InterPro" id="IPR001036">
    <property type="entry name" value="Acrflvin-R"/>
</dbReference>
<dbReference type="SUPFAM" id="SSF82693">
    <property type="entry name" value="Multidrug efflux transporter AcrB pore domain, PN1, PN2, PC1 and PC2 subdomains"/>
    <property type="match status" value="1"/>
</dbReference>
<dbReference type="PANTHER" id="PTHR32063">
    <property type="match status" value="1"/>
</dbReference>
<dbReference type="RefSeq" id="WP_420818650.1">
    <property type="nucleotide sequence ID" value="NZ_MDGM01000007.1"/>
</dbReference>
<feature type="transmembrane region" description="Helical" evidence="2">
    <location>
        <begin position="931"/>
        <end position="955"/>
    </location>
</feature>
<comment type="caution">
    <text evidence="3">The sequence shown here is derived from an EMBL/GenBank/DDBJ whole genome shotgun (WGS) entry which is preliminary data.</text>
</comment>
<name>A0A2G5K9B5_9RHOB</name>
<feature type="transmembrane region" description="Helical" evidence="2">
    <location>
        <begin position="1014"/>
        <end position="1040"/>
    </location>
</feature>
<dbReference type="Gene3D" id="3.30.70.1440">
    <property type="entry name" value="Multidrug efflux transporter AcrB pore domain"/>
    <property type="match status" value="1"/>
</dbReference>
<proteinExistence type="predicted"/>
<feature type="transmembrane region" description="Helical" evidence="2">
    <location>
        <begin position="388"/>
        <end position="408"/>
    </location>
</feature>
<dbReference type="EMBL" id="MDGM01000007">
    <property type="protein sequence ID" value="PIB26131.1"/>
    <property type="molecule type" value="Genomic_DNA"/>
</dbReference>
<feature type="transmembrane region" description="Helical" evidence="2">
    <location>
        <begin position="976"/>
        <end position="994"/>
    </location>
</feature>
<feature type="transmembrane region" description="Helical" evidence="2">
    <location>
        <begin position="466"/>
        <end position="485"/>
    </location>
</feature>
<evidence type="ECO:0000256" key="1">
    <source>
        <dbReference type="SAM" id="MobiDB-lite"/>
    </source>
</evidence>